<evidence type="ECO:0000256" key="1">
    <source>
        <dbReference type="SAM" id="MobiDB-lite"/>
    </source>
</evidence>
<feature type="compositionally biased region" description="Basic and acidic residues" evidence="1">
    <location>
        <begin position="42"/>
        <end position="51"/>
    </location>
</feature>
<feature type="region of interest" description="Disordered" evidence="1">
    <location>
        <begin position="23"/>
        <end position="115"/>
    </location>
</feature>
<proteinExistence type="predicted"/>
<gene>
    <name evidence="3" type="ORF">DPQ33_00920</name>
</gene>
<protein>
    <submittedName>
        <fullName evidence="3">Uncharacterized protein</fullName>
    </submittedName>
</protein>
<keyword evidence="4" id="KW-1185">Reference proteome</keyword>
<reference evidence="3 4" key="1">
    <citation type="submission" date="2018-06" db="EMBL/GenBank/DDBJ databases">
        <title>Complete genome of Desulfovibrio indonesiensis P37SLT.</title>
        <authorList>
            <person name="Crispim J.S."/>
            <person name="Vidigal P.M.P."/>
            <person name="Silva L.C.F."/>
            <person name="Laguardia C.N."/>
            <person name="Araujo L.C."/>
            <person name="Dias R.S."/>
            <person name="Sousa M.P."/>
            <person name="Paula S.O."/>
            <person name="Silva C."/>
        </authorList>
    </citation>
    <scope>NUCLEOTIDE SEQUENCE [LARGE SCALE GENOMIC DNA]</scope>
    <source>
        <strain evidence="3 4">P37SLT</strain>
    </source>
</reference>
<evidence type="ECO:0000256" key="2">
    <source>
        <dbReference type="SAM" id="SignalP"/>
    </source>
</evidence>
<feature type="signal peptide" evidence="2">
    <location>
        <begin position="1"/>
        <end position="19"/>
    </location>
</feature>
<name>A0A7M3MJG5_9BACT</name>
<accession>A0A7M3MJG5</accession>
<feature type="chain" id="PRO_5029529753" evidence="2">
    <location>
        <begin position="20"/>
        <end position="143"/>
    </location>
</feature>
<organism evidence="3 4">
    <name type="scientific">Oceanidesulfovibrio indonesiensis</name>
    <dbReference type="NCBI Taxonomy" id="54767"/>
    <lineage>
        <taxon>Bacteria</taxon>
        <taxon>Pseudomonadati</taxon>
        <taxon>Thermodesulfobacteriota</taxon>
        <taxon>Desulfovibrionia</taxon>
        <taxon>Desulfovibrionales</taxon>
        <taxon>Desulfovibrionaceae</taxon>
        <taxon>Oceanidesulfovibrio</taxon>
    </lineage>
</organism>
<evidence type="ECO:0000313" key="3">
    <source>
        <dbReference type="EMBL" id="TVM19830.1"/>
    </source>
</evidence>
<sequence length="143" mass="16657">MLLLAALFALFAGAYSVRAQENEAQPARRFDMPEGPIVREVPPIDHIERPGRAASPETESDQEDSEWEAIWERNATPDPEEVERIKRRRQEMETNGTWDRSGGYYRQQFPGNDSDVIRRRTHVPYLKDGELQRIPQDTYEPYP</sequence>
<dbReference type="AlphaFoldDB" id="A0A7M3MJG5"/>
<feature type="compositionally biased region" description="Acidic residues" evidence="1">
    <location>
        <begin position="58"/>
        <end position="69"/>
    </location>
</feature>
<keyword evidence="2" id="KW-0732">Signal</keyword>
<dbReference type="EMBL" id="QMIE01000001">
    <property type="protein sequence ID" value="TVM19830.1"/>
    <property type="molecule type" value="Genomic_DNA"/>
</dbReference>
<dbReference type="Proteomes" id="UP000448292">
    <property type="component" value="Unassembled WGS sequence"/>
</dbReference>
<comment type="caution">
    <text evidence="3">The sequence shown here is derived from an EMBL/GenBank/DDBJ whole genome shotgun (WGS) entry which is preliminary data.</text>
</comment>
<evidence type="ECO:0000313" key="4">
    <source>
        <dbReference type="Proteomes" id="UP000448292"/>
    </source>
</evidence>